<gene>
    <name evidence="3" type="primary">AVEN_115253_1</name>
    <name evidence="3" type="ORF">CDAR_565381</name>
</gene>
<dbReference type="Gene3D" id="3.40.50.1460">
    <property type="match status" value="1"/>
</dbReference>
<dbReference type="PROSITE" id="PS50208">
    <property type="entry name" value="CASPASE_P20"/>
    <property type="match status" value="1"/>
</dbReference>
<dbReference type="GO" id="GO:0006508">
    <property type="term" value="P:proteolysis"/>
    <property type="evidence" value="ECO:0007669"/>
    <property type="project" value="InterPro"/>
</dbReference>
<comment type="caution">
    <text evidence="3">The sequence shown here is derived from an EMBL/GenBank/DDBJ whole genome shotgun (WGS) entry which is preliminary data.</text>
</comment>
<dbReference type="EMBL" id="BPLQ01010246">
    <property type="protein sequence ID" value="GIY49573.1"/>
    <property type="molecule type" value="Genomic_DNA"/>
</dbReference>
<keyword evidence="4" id="KW-1185">Reference proteome</keyword>
<organism evidence="3 4">
    <name type="scientific">Caerostris darwini</name>
    <dbReference type="NCBI Taxonomy" id="1538125"/>
    <lineage>
        <taxon>Eukaryota</taxon>
        <taxon>Metazoa</taxon>
        <taxon>Ecdysozoa</taxon>
        <taxon>Arthropoda</taxon>
        <taxon>Chelicerata</taxon>
        <taxon>Arachnida</taxon>
        <taxon>Araneae</taxon>
        <taxon>Araneomorphae</taxon>
        <taxon>Entelegynae</taxon>
        <taxon>Araneoidea</taxon>
        <taxon>Araneidae</taxon>
        <taxon>Caerostris</taxon>
    </lineage>
</organism>
<accession>A0AAV4TSJ4</accession>
<proteinExistence type="inferred from homology"/>
<evidence type="ECO:0000313" key="3">
    <source>
        <dbReference type="EMBL" id="GIY49573.1"/>
    </source>
</evidence>
<dbReference type="SUPFAM" id="SSF47986">
    <property type="entry name" value="DEATH domain"/>
    <property type="match status" value="1"/>
</dbReference>
<dbReference type="CDD" id="cd01671">
    <property type="entry name" value="CARD"/>
    <property type="match status" value="1"/>
</dbReference>
<dbReference type="PANTHER" id="PTHR10454:SF210">
    <property type="entry name" value="CASPASE-2"/>
    <property type="match status" value="1"/>
</dbReference>
<comment type="similarity">
    <text evidence="1">Belongs to the peptidase C14A family.</text>
</comment>
<dbReference type="Pfam" id="PF00656">
    <property type="entry name" value="Peptidase_C14"/>
    <property type="match status" value="1"/>
</dbReference>
<protein>
    <submittedName>
        <fullName evidence="3">CASPASE_P20 domain-containing protein</fullName>
    </submittedName>
</protein>
<dbReference type="InterPro" id="IPR029030">
    <property type="entry name" value="Caspase-like_dom_sf"/>
</dbReference>
<sequence>MEVKHRKLIKKHSHKLENSINLNHIEDSLKKSKIFTVLMLRDILCGEASLFEELPTRGPTAFNKFITLLKENGYASEANEILNDALCTPAYNISFNKPGYCLIISSDEFPHVFEIKEELKQIYSCEAKDLDCVLTDMGYPNPDFKTNDTHEKLFSELNKFSKTDFSKVDSCVVIILSCGGLCQNSKIIFSENGKYVLLNKILNLFSDTNCPSLKYKPKIFFLPSFDYLHNDSLENAELLQDVNDTFIWHFPPLKNYEILHSKNIPDAEKKYFGQLLYEHLNSDFLRYDFETIVQSAYNEFIKQFNNSETSKVSSNCVKIGNCREKVLFLI</sequence>
<evidence type="ECO:0000256" key="1">
    <source>
        <dbReference type="ARBA" id="ARBA00010134"/>
    </source>
</evidence>
<dbReference type="Proteomes" id="UP001054837">
    <property type="component" value="Unassembled WGS sequence"/>
</dbReference>
<reference evidence="3 4" key="1">
    <citation type="submission" date="2021-06" db="EMBL/GenBank/DDBJ databases">
        <title>Caerostris darwini draft genome.</title>
        <authorList>
            <person name="Kono N."/>
            <person name="Arakawa K."/>
        </authorList>
    </citation>
    <scope>NUCLEOTIDE SEQUENCE [LARGE SCALE GENOMIC DNA]</scope>
</reference>
<name>A0AAV4TSJ4_9ARAC</name>
<dbReference type="InterPro" id="IPR002398">
    <property type="entry name" value="Pept_C14"/>
</dbReference>
<dbReference type="GO" id="GO:0004197">
    <property type="term" value="F:cysteine-type endopeptidase activity"/>
    <property type="evidence" value="ECO:0007669"/>
    <property type="project" value="InterPro"/>
</dbReference>
<dbReference type="InterPro" id="IPR015917">
    <property type="entry name" value="Pept_C14A"/>
</dbReference>
<dbReference type="Gene3D" id="1.10.533.10">
    <property type="entry name" value="Death Domain, Fas"/>
    <property type="match status" value="1"/>
</dbReference>
<dbReference type="PANTHER" id="PTHR10454">
    <property type="entry name" value="CASPASE"/>
    <property type="match status" value="1"/>
</dbReference>
<evidence type="ECO:0000259" key="2">
    <source>
        <dbReference type="PROSITE" id="PS50208"/>
    </source>
</evidence>
<feature type="domain" description="Caspase family p20" evidence="2">
    <location>
        <begin position="97"/>
        <end position="222"/>
    </location>
</feature>
<dbReference type="SUPFAM" id="SSF52129">
    <property type="entry name" value="Caspase-like"/>
    <property type="match status" value="1"/>
</dbReference>
<dbReference type="AlphaFoldDB" id="A0AAV4TSJ4"/>
<evidence type="ECO:0000313" key="4">
    <source>
        <dbReference type="Proteomes" id="UP001054837"/>
    </source>
</evidence>
<dbReference type="InterPro" id="IPR001309">
    <property type="entry name" value="Pept_C14_p20"/>
</dbReference>
<dbReference type="InterPro" id="IPR011600">
    <property type="entry name" value="Pept_C14_caspase"/>
</dbReference>
<dbReference type="SMART" id="SM00115">
    <property type="entry name" value="CASc"/>
    <property type="match status" value="1"/>
</dbReference>
<dbReference type="InterPro" id="IPR011029">
    <property type="entry name" value="DEATH-like_dom_sf"/>
</dbReference>